<dbReference type="GO" id="GO:0016491">
    <property type="term" value="F:oxidoreductase activity"/>
    <property type="evidence" value="ECO:0007669"/>
    <property type="project" value="InterPro"/>
</dbReference>
<dbReference type="InterPro" id="IPR013154">
    <property type="entry name" value="ADH-like_N"/>
</dbReference>
<dbReference type="SMART" id="SM00829">
    <property type="entry name" value="PKS_ER"/>
    <property type="match status" value="1"/>
</dbReference>
<dbReference type="Pfam" id="PF13602">
    <property type="entry name" value="ADH_zinc_N_2"/>
    <property type="match status" value="1"/>
</dbReference>
<organism evidence="3 4">
    <name type="scientific">Phycicoccus avicenniae</name>
    <dbReference type="NCBI Taxonomy" id="2828860"/>
    <lineage>
        <taxon>Bacteria</taxon>
        <taxon>Bacillati</taxon>
        <taxon>Actinomycetota</taxon>
        <taxon>Actinomycetes</taxon>
        <taxon>Micrococcales</taxon>
        <taxon>Intrasporangiaceae</taxon>
        <taxon>Phycicoccus</taxon>
    </lineage>
</organism>
<dbReference type="SUPFAM" id="SSF50129">
    <property type="entry name" value="GroES-like"/>
    <property type="match status" value="1"/>
</dbReference>
<dbReference type="InterPro" id="IPR011032">
    <property type="entry name" value="GroES-like_sf"/>
</dbReference>
<dbReference type="InterPro" id="IPR036291">
    <property type="entry name" value="NAD(P)-bd_dom_sf"/>
</dbReference>
<dbReference type="RefSeq" id="WP_211603869.1">
    <property type="nucleotide sequence ID" value="NZ_JAGSNF010000020.1"/>
</dbReference>
<dbReference type="AlphaFoldDB" id="A0A941D9Q1"/>
<dbReference type="Proteomes" id="UP000677016">
    <property type="component" value="Unassembled WGS sequence"/>
</dbReference>
<name>A0A941D9Q1_9MICO</name>
<dbReference type="InterPro" id="IPR050700">
    <property type="entry name" value="YIM1/Zinc_Alcohol_DH_Fams"/>
</dbReference>
<comment type="caution">
    <text evidence="3">The sequence shown here is derived from an EMBL/GenBank/DDBJ whole genome shotgun (WGS) entry which is preliminary data.</text>
</comment>
<accession>A0A941D9Q1</accession>
<evidence type="ECO:0000259" key="2">
    <source>
        <dbReference type="SMART" id="SM00829"/>
    </source>
</evidence>
<evidence type="ECO:0000313" key="3">
    <source>
        <dbReference type="EMBL" id="MBR7744340.1"/>
    </source>
</evidence>
<dbReference type="Pfam" id="PF08240">
    <property type="entry name" value="ADH_N"/>
    <property type="match status" value="1"/>
</dbReference>
<evidence type="ECO:0000313" key="4">
    <source>
        <dbReference type="Proteomes" id="UP000677016"/>
    </source>
</evidence>
<dbReference type="Gene3D" id="3.40.50.720">
    <property type="entry name" value="NAD(P)-binding Rossmann-like Domain"/>
    <property type="match status" value="1"/>
</dbReference>
<proteinExistence type="predicted"/>
<evidence type="ECO:0000256" key="1">
    <source>
        <dbReference type="SAM" id="MobiDB-lite"/>
    </source>
</evidence>
<dbReference type="PANTHER" id="PTHR11695">
    <property type="entry name" value="ALCOHOL DEHYDROGENASE RELATED"/>
    <property type="match status" value="1"/>
</dbReference>
<protein>
    <submittedName>
        <fullName evidence="3">NAD(P)-dependent alcohol dehydrogenase</fullName>
    </submittedName>
</protein>
<dbReference type="PANTHER" id="PTHR11695:SF294">
    <property type="entry name" value="RETICULON-4-INTERACTING PROTEIN 1, MITOCHONDRIAL"/>
    <property type="match status" value="1"/>
</dbReference>
<reference evidence="3" key="1">
    <citation type="submission" date="2021-04" db="EMBL/GenBank/DDBJ databases">
        <title>Phycicoccus avicenniae sp. nov., a novel endophytic actinomycetes isolated from branch of Avicennia mariana.</title>
        <authorList>
            <person name="Tuo L."/>
        </authorList>
    </citation>
    <scope>NUCLEOTIDE SEQUENCE</scope>
    <source>
        <strain evidence="3">BSK3Z-2</strain>
    </source>
</reference>
<feature type="domain" description="Enoyl reductase (ER)" evidence="2">
    <location>
        <begin position="10"/>
        <end position="317"/>
    </location>
</feature>
<keyword evidence="4" id="KW-1185">Reference proteome</keyword>
<feature type="region of interest" description="Disordered" evidence="1">
    <location>
        <begin position="1"/>
        <end position="22"/>
    </location>
</feature>
<dbReference type="InterPro" id="IPR020843">
    <property type="entry name" value="ER"/>
</dbReference>
<dbReference type="Gene3D" id="3.90.180.10">
    <property type="entry name" value="Medium-chain alcohol dehydrogenases, catalytic domain"/>
    <property type="match status" value="1"/>
</dbReference>
<gene>
    <name evidence="3" type="ORF">KC207_13680</name>
</gene>
<dbReference type="SUPFAM" id="SSF51735">
    <property type="entry name" value="NAD(P)-binding Rossmann-fold domains"/>
    <property type="match status" value="1"/>
</dbReference>
<dbReference type="CDD" id="cd08267">
    <property type="entry name" value="MDR1"/>
    <property type="match status" value="1"/>
</dbReference>
<dbReference type="EMBL" id="JAGSNF010000020">
    <property type="protein sequence ID" value="MBR7744340.1"/>
    <property type="molecule type" value="Genomic_DNA"/>
</dbReference>
<sequence>MRAAVTTRYGGPDAVEVRDHPEPVPAPHDLVVRVHVTTVNRTDCAYRAAHPWFMRAVTGLRAPRVRVWWTEYAGVVTRVGSEVTAFAAGDVVFGYAEGRFGAHAELVAVADDSMVATVPPGVGLDAAAAATEGGHYALSFLWRSGVRPGDRVLVHGATGAIGSATVQLLLDLGADVTATAPTEGVDVVRGLGARRVVDWRRGGIGGAVGPFDAVLDAVGRSTFAQCRPLLAPGGTYVSSELGPFAQNPVLALATPLARRRRVVFPLPVEGPQVIEHLRARLAAGTFRPLLDRTYPLDDIADAYRHVETGTKVGSVLVRVRPPEEDPPLSPGSGA</sequence>